<proteinExistence type="predicted"/>
<protein>
    <submittedName>
        <fullName evidence="1">Uncharacterized protein</fullName>
    </submittedName>
</protein>
<evidence type="ECO:0000313" key="1">
    <source>
        <dbReference type="EMBL" id="AMS02281.1"/>
    </source>
</evidence>
<name>A0A142K848_9CAUD</name>
<dbReference type="Proteomes" id="UP000202629">
    <property type="component" value="Segment"/>
</dbReference>
<sequence>MQVGEVFTRSDIETRPCVHCGAPAVAVDHHLGKAIHFEVADNRAKTAQFECTTTDARGRRKPLGTTAEVAS</sequence>
<organism evidence="1 2">
    <name type="scientific">Mycobacterium phage Phrann</name>
    <dbReference type="NCBI Taxonomy" id="1821541"/>
    <lineage>
        <taxon>Viruses</taxon>
        <taxon>Duplodnaviria</taxon>
        <taxon>Heunggongvirae</taxon>
        <taxon>Uroviricota</taxon>
        <taxon>Caudoviricetes</taxon>
        <taxon>Nclasvirinae</taxon>
        <taxon>Charlievirus</taxon>
        <taxon>Charlievirus phrann</taxon>
    </lineage>
</organism>
<dbReference type="KEGG" id="vg:29126452"/>
<dbReference type="OrthoDB" id="23618at10239"/>
<reference evidence="2" key="1">
    <citation type="submission" date="2016-03" db="EMBL/GenBank/DDBJ databases">
        <authorList>
            <person name="Ploux O."/>
        </authorList>
    </citation>
    <scope>NUCLEOTIDE SEQUENCE [LARGE SCALE GENOMIC DNA]</scope>
</reference>
<evidence type="ECO:0000313" key="2">
    <source>
        <dbReference type="Proteomes" id="UP000202629"/>
    </source>
</evidence>
<dbReference type="RefSeq" id="YP_009304247.1">
    <property type="nucleotide sequence ID" value="NC_031266.1"/>
</dbReference>
<dbReference type="EMBL" id="KU935731">
    <property type="protein sequence ID" value="AMS02281.1"/>
    <property type="molecule type" value="Genomic_DNA"/>
</dbReference>
<gene>
    <name evidence="1" type="primary">55</name>
    <name evidence="1" type="ORF">SEA_PHRANN_55</name>
</gene>
<accession>A0A142K848</accession>
<keyword evidence="2" id="KW-1185">Reference proteome</keyword>
<dbReference type="GeneID" id="29126452"/>